<dbReference type="EMBL" id="JACXAE010000032">
    <property type="protein sequence ID" value="MBD2771976.1"/>
    <property type="molecule type" value="Genomic_DNA"/>
</dbReference>
<dbReference type="InterPro" id="IPR002104">
    <property type="entry name" value="Integrase_catalytic"/>
</dbReference>
<evidence type="ECO:0000259" key="5">
    <source>
        <dbReference type="PROSITE" id="PS51898"/>
    </source>
</evidence>
<dbReference type="InterPro" id="IPR011010">
    <property type="entry name" value="DNA_brk_join_enz"/>
</dbReference>
<dbReference type="Gene3D" id="1.10.150.130">
    <property type="match status" value="1"/>
</dbReference>
<evidence type="ECO:0000256" key="4">
    <source>
        <dbReference type="PROSITE-ProRule" id="PRU01248"/>
    </source>
</evidence>
<evidence type="ECO:0000313" key="8">
    <source>
        <dbReference type="Proteomes" id="UP000629098"/>
    </source>
</evidence>
<keyword evidence="3" id="KW-0233">DNA recombination</keyword>
<dbReference type="GO" id="GO:0006310">
    <property type="term" value="P:DNA recombination"/>
    <property type="evidence" value="ECO:0007669"/>
    <property type="project" value="UniProtKB-KW"/>
</dbReference>
<dbReference type="Pfam" id="PF13102">
    <property type="entry name" value="Phage_int_SAM_5"/>
    <property type="match status" value="1"/>
</dbReference>
<proteinExistence type="inferred from homology"/>
<organism evidence="7 8">
    <name type="scientific">Iningainema tapete BLCC-T55</name>
    <dbReference type="NCBI Taxonomy" id="2748662"/>
    <lineage>
        <taxon>Bacteria</taxon>
        <taxon>Bacillati</taxon>
        <taxon>Cyanobacteriota</taxon>
        <taxon>Cyanophyceae</taxon>
        <taxon>Nostocales</taxon>
        <taxon>Scytonemataceae</taxon>
        <taxon>Iningainema tapete</taxon>
    </lineage>
</organism>
<dbReference type="PROSITE" id="PS51900">
    <property type="entry name" value="CB"/>
    <property type="match status" value="1"/>
</dbReference>
<dbReference type="GO" id="GO:0003677">
    <property type="term" value="F:DNA binding"/>
    <property type="evidence" value="ECO:0007669"/>
    <property type="project" value="UniProtKB-UniRule"/>
</dbReference>
<dbReference type="InterPro" id="IPR025269">
    <property type="entry name" value="SAM-like_dom"/>
</dbReference>
<dbReference type="Gene3D" id="1.10.443.10">
    <property type="entry name" value="Intergrase catalytic core"/>
    <property type="match status" value="1"/>
</dbReference>
<gene>
    <name evidence="7" type="ORF">ICL16_07690</name>
</gene>
<dbReference type="Proteomes" id="UP000629098">
    <property type="component" value="Unassembled WGS sequence"/>
</dbReference>
<dbReference type="AlphaFoldDB" id="A0A8J7C6G2"/>
<sequence length="532" mass="62789">MPSKSQANKQVNLELVENHSKTFCHHCGSSKYHKKGRKAGKQRYLCLVCRRYFGDDFDYVNCKPNYLKLGDDVWDASSLGVKVRDYTGETKLVFLYFQQDWFKDTVKKFIRYQAISKSFGQLQKYTRHLGKFANFLETHYPSINFTEFNRKVIIDFLDFLNRNNLSVDTKNKHLSTLKLFFEIGNINLWFDVPAYLIRPEDYAKRTKPLPRYIPEEVMQQLNQHLEKLPEPVMRMVLVIQETGLRIGELLQLPINCLKFDALREPYIQYMNWKMSKEDTKPISLELAKVIQDQQQYIRQHLGESFEYLFSARYTGKYREKNSFHPKPKLMRDNTFIGFLKQLAESEDIKDNLGKRWNFQTHQFRHTVGCRMVNLGVPLHIIQRYLGHESPAMTMIYAHIHDETLRKEIQKYHESRVVNFKGESAELDETILSSNDDLEWFKKNVQARALEHGYCARPKVLGDCNIPGFDGCYNCPHWRTNKNFLPILKDTLERTNNILRKAQSCGWELQVHKNTPVKDNLEKVIKTLETDND</sequence>
<dbReference type="RefSeq" id="WP_190826268.1">
    <property type="nucleotide sequence ID" value="NZ_CAWPPI010000032.1"/>
</dbReference>
<name>A0A8J7C6G2_9CYAN</name>
<evidence type="ECO:0000256" key="3">
    <source>
        <dbReference type="ARBA" id="ARBA00023172"/>
    </source>
</evidence>
<accession>A0A8J7C6G2</accession>
<dbReference type="SUPFAM" id="SSF56349">
    <property type="entry name" value="DNA breaking-rejoining enzymes"/>
    <property type="match status" value="1"/>
</dbReference>
<evidence type="ECO:0000259" key="6">
    <source>
        <dbReference type="PROSITE" id="PS51900"/>
    </source>
</evidence>
<dbReference type="PROSITE" id="PS51898">
    <property type="entry name" value="TYR_RECOMBINASE"/>
    <property type="match status" value="1"/>
</dbReference>
<protein>
    <submittedName>
        <fullName evidence="7">Tyrosine-type recombinase/integrase</fullName>
    </submittedName>
</protein>
<dbReference type="InterPro" id="IPR050090">
    <property type="entry name" value="Tyrosine_recombinase_XerCD"/>
</dbReference>
<dbReference type="PANTHER" id="PTHR30349">
    <property type="entry name" value="PHAGE INTEGRASE-RELATED"/>
    <property type="match status" value="1"/>
</dbReference>
<dbReference type="Pfam" id="PF00589">
    <property type="entry name" value="Phage_integrase"/>
    <property type="match status" value="1"/>
</dbReference>
<evidence type="ECO:0000313" key="7">
    <source>
        <dbReference type="EMBL" id="MBD2771976.1"/>
    </source>
</evidence>
<dbReference type="InterPro" id="IPR010998">
    <property type="entry name" value="Integrase_recombinase_N"/>
</dbReference>
<dbReference type="InterPro" id="IPR044068">
    <property type="entry name" value="CB"/>
</dbReference>
<dbReference type="InterPro" id="IPR013762">
    <property type="entry name" value="Integrase-like_cat_sf"/>
</dbReference>
<dbReference type="GO" id="GO:0015074">
    <property type="term" value="P:DNA integration"/>
    <property type="evidence" value="ECO:0007669"/>
    <property type="project" value="InterPro"/>
</dbReference>
<keyword evidence="2 4" id="KW-0238">DNA-binding</keyword>
<feature type="domain" description="Core-binding (CB)" evidence="6">
    <location>
        <begin position="100"/>
        <end position="185"/>
    </location>
</feature>
<reference evidence="7" key="1">
    <citation type="submission" date="2020-09" db="EMBL/GenBank/DDBJ databases">
        <title>Iningainema tapete sp. nov. (Scytonemataceae, Cyanobacteria) from greenhouses in central Florida (USA) produces two types of nodularin with biosynthetic potential for microcystin-LR and anabaenopeptins.</title>
        <authorList>
            <person name="Berthold D.E."/>
            <person name="Lefler F.W."/>
            <person name="Huang I.-S."/>
            <person name="Abdulla H."/>
            <person name="Zimba P.V."/>
            <person name="Laughinghouse H.D. IV."/>
        </authorList>
    </citation>
    <scope>NUCLEOTIDE SEQUENCE</scope>
    <source>
        <strain evidence="7">BLCCT55</strain>
    </source>
</reference>
<feature type="domain" description="Tyr recombinase" evidence="5">
    <location>
        <begin position="208"/>
        <end position="409"/>
    </location>
</feature>
<keyword evidence="8" id="KW-1185">Reference proteome</keyword>
<comment type="similarity">
    <text evidence="1">Belongs to the 'phage' integrase family.</text>
</comment>
<evidence type="ECO:0000256" key="1">
    <source>
        <dbReference type="ARBA" id="ARBA00008857"/>
    </source>
</evidence>
<comment type="caution">
    <text evidence="7">The sequence shown here is derived from an EMBL/GenBank/DDBJ whole genome shotgun (WGS) entry which is preliminary data.</text>
</comment>
<dbReference type="PANTHER" id="PTHR30349:SF41">
    <property type="entry name" value="INTEGRASE_RECOMBINASE PROTEIN MJ0367-RELATED"/>
    <property type="match status" value="1"/>
</dbReference>
<evidence type="ECO:0000256" key="2">
    <source>
        <dbReference type="ARBA" id="ARBA00023125"/>
    </source>
</evidence>